<dbReference type="AlphaFoldDB" id="A0A239HFR1"/>
<proteinExistence type="predicted"/>
<organism evidence="1 2">
    <name type="scientific">Anaerovirgula multivorans</name>
    <dbReference type="NCBI Taxonomy" id="312168"/>
    <lineage>
        <taxon>Bacteria</taxon>
        <taxon>Bacillati</taxon>
        <taxon>Bacillota</taxon>
        <taxon>Clostridia</taxon>
        <taxon>Peptostreptococcales</taxon>
        <taxon>Natronincolaceae</taxon>
        <taxon>Anaerovirgula</taxon>
    </lineage>
</organism>
<sequence>MHFFIYNLIRVINIMDIKELIGILRAKKTMFFWFLKGMRLIEIKSQWLITVN</sequence>
<accession>A0A239HFR1</accession>
<evidence type="ECO:0000313" key="1">
    <source>
        <dbReference type="EMBL" id="SNS80239.1"/>
    </source>
</evidence>
<protein>
    <submittedName>
        <fullName evidence="1">Uncharacterized protein</fullName>
    </submittedName>
</protein>
<dbReference type="EMBL" id="FZOJ01000021">
    <property type="protein sequence ID" value="SNS80239.1"/>
    <property type="molecule type" value="Genomic_DNA"/>
</dbReference>
<dbReference type="Proteomes" id="UP000198304">
    <property type="component" value="Unassembled WGS sequence"/>
</dbReference>
<keyword evidence="2" id="KW-1185">Reference proteome</keyword>
<evidence type="ECO:0000313" key="2">
    <source>
        <dbReference type="Proteomes" id="UP000198304"/>
    </source>
</evidence>
<name>A0A239HFR1_9FIRM</name>
<reference evidence="2" key="1">
    <citation type="submission" date="2017-06" db="EMBL/GenBank/DDBJ databases">
        <authorList>
            <person name="Varghese N."/>
            <person name="Submissions S."/>
        </authorList>
    </citation>
    <scope>NUCLEOTIDE SEQUENCE [LARGE SCALE GENOMIC DNA]</scope>
    <source>
        <strain evidence="2">SCA</strain>
    </source>
</reference>
<gene>
    <name evidence="1" type="ORF">SAMN05446037_102178</name>
</gene>